<comment type="caution">
    <text evidence="1">The sequence shown here is derived from an EMBL/GenBank/DDBJ whole genome shotgun (WGS) entry which is preliminary data.</text>
</comment>
<gene>
    <name evidence="1" type="ORF">EQG68_07710</name>
</gene>
<dbReference type="Proteomes" id="UP000289734">
    <property type="component" value="Unassembled WGS sequence"/>
</dbReference>
<dbReference type="InterPro" id="IPR016181">
    <property type="entry name" value="Acyl_CoA_acyltransferase"/>
</dbReference>
<dbReference type="AlphaFoldDB" id="A0A4Q1KQU2"/>
<evidence type="ECO:0000313" key="1">
    <source>
        <dbReference type="EMBL" id="RXR32272.1"/>
    </source>
</evidence>
<sequence>MPNYTIRKYTSADNSAWNEFIALAKNATFLFHRDFMDYHQDRFEDYSLIVEDGKSWVAVLPANRIEDTLFSHQGLTYGGVVIKDNFERTTIITIFESLKDYLKTNQFRNFFIKPILPFYTDESYFEMEYSLVQKKADLYRKDINLFIDFKSNYSISKSKLKHFRRVSSLGLEIREDANFQLFWNHVLIPRLKEKHNANPVHTVEEIIYLHSKFPENIKQFNVYFENEILAGITLFVFKNGVKSQYGATTSLGEKMRALDFLFITLLNEYKDKFDFFDMGTVSENQGNSINQGLLKQKQELGCSISEQNYYSFVL</sequence>
<name>A0A4Q1KQU2_9FLAO</name>
<proteinExistence type="predicted"/>
<accession>A0A4Q1KQU2</accession>
<dbReference type="Gene3D" id="3.40.630.30">
    <property type="match status" value="1"/>
</dbReference>
<evidence type="ECO:0000313" key="2">
    <source>
        <dbReference type="Proteomes" id="UP000289734"/>
    </source>
</evidence>
<organism evidence="1 2">
    <name type="scientific">Flavobacterium piscinae</name>
    <dbReference type="NCBI Taxonomy" id="2506424"/>
    <lineage>
        <taxon>Bacteria</taxon>
        <taxon>Pseudomonadati</taxon>
        <taxon>Bacteroidota</taxon>
        <taxon>Flavobacteriia</taxon>
        <taxon>Flavobacteriales</taxon>
        <taxon>Flavobacteriaceae</taxon>
        <taxon>Flavobacterium</taxon>
    </lineage>
</organism>
<reference evidence="2" key="1">
    <citation type="submission" date="2019-01" db="EMBL/GenBank/DDBJ databases">
        <title>Cytophagaceae bacterium strain CAR-16.</title>
        <authorList>
            <person name="Chen W.-M."/>
        </authorList>
    </citation>
    <scope>NUCLEOTIDE SEQUENCE [LARGE SCALE GENOMIC DNA]</scope>
    <source>
        <strain evidence="2">ICH-30</strain>
    </source>
</reference>
<dbReference type="OrthoDB" id="9808687at2"/>
<dbReference type="EMBL" id="SBKQ01000007">
    <property type="protein sequence ID" value="RXR32272.1"/>
    <property type="molecule type" value="Genomic_DNA"/>
</dbReference>
<protein>
    <submittedName>
        <fullName evidence="1">FemAB family protein</fullName>
    </submittedName>
</protein>
<dbReference type="SUPFAM" id="SSF55729">
    <property type="entry name" value="Acyl-CoA N-acyltransferases (Nat)"/>
    <property type="match status" value="1"/>
</dbReference>
<keyword evidence="2" id="KW-1185">Reference proteome</keyword>